<evidence type="ECO:0000313" key="2">
    <source>
        <dbReference type="EMBL" id="OJF09636.1"/>
    </source>
</evidence>
<dbReference type="EMBL" id="MEIA01000553">
    <property type="protein sequence ID" value="OJF09636.1"/>
    <property type="molecule type" value="Genomic_DNA"/>
</dbReference>
<evidence type="ECO:0000313" key="3">
    <source>
        <dbReference type="Proteomes" id="UP000182486"/>
    </source>
</evidence>
<keyword evidence="1" id="KW-0812">Transmembrane</keyword>
<dbReference type="Proteomes" id="UP000182486">
    <property type="component" value="Unassembled WGS sequence"/>
</dbReference>
<dbReference type="RefSeq" id="WP_071810041.1">
    <property type="nucleotide sequence ID" value="NZ_MEIA01000553.1"/>
</dbReference>
<keyword evidence="1" id="KW-1133">Transmembrane helix</keyword>
<dbReference type="AlphaFoldDB" id="A0A1K0GFL5"/>
<sequence>MFRRHGSKPTLALWMLVALADIAILVVAAGVMTVLLVAAGAMIVAGAVAGARQLQRRPTAQAPSPLRRRV</sequence>
<protein>
    <submittedName>
        <fullName evidence="2">Uncharacterized protein</fullName>
    </submittedName>
</protein>
<reference evidence="2 3" key="1">
    <citation type="submission" date="2016-09" db="EMBL/GenBank/DDBJ databases">
        <title>Couchioplanes caeruleus draft genome sequence.</title>
        <authorList>
            <person name="Sheehan J."/>
            <person name="Caffrey P."/>
        </authorList>
    </citation>
    <scope>NUCLEOTIDE SEQUENCE [LARGE SCALE GENOMIC DNA]</scope>
    <source>
        <strain evidence="2 3">DSM 43634</strain>
    </source>
</reference>
<evidence type="ECO:0000256" key="1">
    <source>
        <dbReference type="SAM" id="Phobius"/>
    </source>
</evidence>
<feature type="transmembrane region" description="Helical" evidence="1">
    <location>
        <begin position="12"/>
        <end position="28"/>
    </location>
</feature>
<name>A0A1K0GFL5_9ACTN</name>
<gene>
    <name evidence="2" type="ORF">BG844_36325</name>
</gene>
<organism evidence="2 3">
    <name type="scientific">Couchioplanes caeruleus subsp. caeruleus</name>
    <dbReference type="NCBI Taxonomy" id="56427"/>
    <lineage>
        <taxon>Bacteria</taxon>
        <taxon>Bacillati</taxon>
        <taxon>Actinomycetota</taxon>
        <taxon>Actinomycetes</taxon>
        <taxon>Micromonosporales</taxon>
        <taxon>Micromonosporaceae</taxon>
        <taxon>Couchioplanes</taxon>
    </lineage>
</organism>
<accession>A0A1K0GFL5</accession>
<comment type="caution">
    <text evidence="2">The sequence shown here is derived from an EMBL/GenBank/DDBJ whole genome shotgun (WGS) entry which is preliminary data.</text>
</comment>
<proteinExistence type="predicted"/>
<keyword evidence="3" id="KW-1185">Reference proteome</keyword>
<keyword evidence="1" id="KW-0472">Membrane</keyword>